<organism evidence="1">
    <name type="scientific">uncultured Caudovirales phage</name>
    <dbReference type="NCBI Taxonomy" id="2100421"/>
    <lineage>
        <taxon>Viruses</taxon>
        <taxon>Duplodnaviria</taxon>
        <taxon>Heunggongvirae</taxon>
        <taxon>Uroviricota</taxon>
        <taxon>Caudoviricetes</taxon>
        <taxon>Peduoviridae</taxon>
        <taxon>Maltschvirus</taxon>
        <taxon>Maltschvirus maltsch</taxon>
    </lineage>
</organism>
<dbReference type="EMBL" id="LR797511">
    <property type="protein sequence ID" value="CAB4222306.1"/>
    <property type="molecule type" value="Genomic_DNA"/>
</dbReference>
<name>A0A6J5T523_9CAUD</name>
<sequence length="74" mass="8592">HRPRAITMKTVNSTNLFAGDITDIDAKPITIISIRKAWKAPSYTIEFEYEYNNKRVTRVFHSNKKWDVYCKAGA</sequence>
<gene>
    <name evidence="1" type="ORF">UFOVP1645_1</name>
</gene>
<reference evidence="1" key="1">
    <citation type="submission" date="2020-05" db="EMBL/GenBank/DDBJ databases">
        <authorList>
            <person name="Chiriac C."/>
            <person name="Salcher M."/>
            <person name="Ghai R."/>
            <person name="Kavagutti S V."/>
        </authorList>
    </citation>
    <scope>NUCLEOTIDE SEQUENCE</scope>
</reference>
<proteinExistence type="predicted"/>
<evidence type="ECO:0000313" key="1">
    <source>
        <dbReference type="EMBL" id="CAB4222306.1"/>
    </source>
</evidence>
<protein>
    <submittedName>
        <fullName evidence="1">Uncharacterized protein</fullName>
    </submittedName>
</protein>
<feature type="non-terminal residue" evidence="1">
    <location>
        <position position="1"/>
    </location>
</feature>
<accession>A0A6J5T523</accession>